<organism evidence="2 3">
    <name type="scientific">Digitaria exilis</name>
    <dbReference type="NCBI Taxonomy" id="1010633"/>
    <lineage>
        <taxon>Eukaryota</taxon>
        <taxon>Viridiplantae</taxon>
        <taxon>Streptophyta</taxon>
        <taxon>Embryophyta</taxon>
        <taxon>Tracheophyta</taxon>
        <taxon>Spermatophyta</taxon>
        <taxon>Magnoliopsida</taxon>
        <taxon>Liliopsida</taxon>
        <taxon>Poales</taxon>
        <taxon>Poaceae</taxon>
        <taxon>PACMAD clade</taxon>
        <taxon>Panicoideae</taxon>
        <taxon>Panicodae</taxon>
        <taxon>Paniceae</taxon>
        <taxon>Anthephorinae</taxon>
        <taxon>Digitaria</taxon>
    </lineage>
</organism>
<evidence type="ECO:0000313" key="2">
    <source>
        <dbReference type="EMBL" id="KAF8729549.1"/>
    </source>
</evidence>
<dbReference type="PANTHER" id="PTHR33085">
    <property type="entry name" value="OS12G0113100 PROTEIN-RELATED"/>
    <property type="match status" value="1"/>
</dbReference>
<evidence type="ECO:0000313" key="3">
    <source>
        <dbReference type="Proteomes" id="UP000636709"/>
    </source>
</evidence>
<protein>
    <submittedName>
        <fullName evidence="2">Uncharacterized protein</fullName>
    </submittedName>
</protein>
<accession>A0A835F630</accession>
<feature type="region of interest" description="Disordered" evidence="1">
    <location>
        <begin position="1"/>
        <end position="20"/>
    </location>
</feature>
<name>A0A835F630_9POAL</name>
<gene>
    <name evidence="2" type="ORF">HU200_017490</name>
</gene>
<dbReference type="PANTHER" id="PTHR33085:SF47">
    <property type="entry name" value="OS02G0513400 PROTEIN"/>
    <property type="match status" value="1"/>
</dbReference>
<dbReference type="InterPro" id="IPR012871">
    <property type="entry name" value="DUF1668_ORYSA"/>
</dbReference>
<reference evidence="2" key="1">
    <citation type="submission" date="2020-07" db="EMBL/GenBank/DDBJ databases">
        <title>Genome sequence and genetic diversity analysis of an under-domesticated orphan crop, white fonio (Digitaria exilis).</title>
        <authorList>
            <person name="Bennetzen J.L."/>
            <person name="Chen S."/>
            <person name="Ma X."/>
            <person name="Wang X."/>
            <person name="Yssel A.E.J."/>
            <person name="Chaluvadi S.R."/>
            <person name="Johnson M."/>
            <person name="Gangashetty P."/>
            <person name="Hamidou F."/>
            <person name="Sanogo M.D."/>
            <person name="Zwaenepoel A."/>
            <person name="Wallace J."/>
            <person name="Van De Peer Y."/>
            <person name="Van Deynze A."/>
        </authorList>
    </citation>
    <scope>NUCLEOTIDE SEQUENCE</scope>
    <source>
        <tissue evidence="2">Leaves</tissue>
    </source>
</reference>
<dbReference type="OrthoDB" id="664981at2759"/>
<feature type="compositionally biased region" description="Pro residues" evidence="1">
    <location>
        <begin position="178"/>
        <end position="190"/>
    </location>
</feature>
<comment type="caution">
    <text evidence="2">The sequence shown here is derived from an EMBL/GenBank/DDBJ whole genome shotgun (WGS) entry which is preliminary data.</text>
</comment>
<sequence>MSKRRGEDSQSQIAGKRSRPEPKKHLYLVLDDWEKGYSIRQIDPYTMLSNSSSDDLAYAVVDLPEPAAFRFVAPARDTQFFAMGSNNIVAVSSGVDATESSPPTLVYDTAAAALATAPPLPGHLAGPIIPVADSLYAPTTLGAGMPTAFEAFSCTPYTDEPSSPRRMQHEWSWKSVDAPPPPPPPPPSSSPAPAAHPDGRTVFVTTRDASIGDGVAMTYAFDVERREWTPLGLWALPFLGQGHFDVELDAWVGLDEDPGYICACQVPSRSRYTTVPPESDKMEERLFGARDERTLTYMGDSKFCLVVSVGLEDAEEEEEEESVYDREVRVTTFGLKFDRKGELRNTTDRNVIFSPTSVIDGGRAQHIRWGSSHTIRG</sequence>
<keyword evidence="3" id="KW-1185">Reference proteome</keyword>
<feature type="region of interest" description="Disordered" evidence="1">
    <location>
        <begin position="157"/>
        <end position="199"/>
    </location>
</feature>
<dbReference type="Proteomes" id="UP000636709">
    <property type="component" value="Unassembled WGS sequence"/>
</dbReference>
<evidence type="ECO:0000256" key="1">
    <source>
        <dbReference type="SAM" id="MobiDB-lite"/>
    </source>
</evidence>
<dbReference type="Pfam" id="PF07893">
    <property type="entry name" value="DUF1668"/>
    <property type="match status" value="1"/>
</dbReference>
<dbReference type="EMBL" id="JACEFO010001623">
    <property type="protein sequence ID" value="KAF8729549.1"/>
    <property type="molecule type" value="Genomic_DNA"/>
</dbReference>
<dbReference type="AlphaFoldDB" id="A0A835F630"/>
<proteinExistence type="predicted"/>